<protein>
    <submittedName>
        <fullName evidence="1">Uncharacterized protein</fullName>
    </submittedName>
</protein>
<comment type="caution">
    <text evidence="1">The sequence shown here is derived from an EMBL/GenBank/DDBJ whole genome shotgun (WGS) entry which is preliminary data.</text>
</comment>
<dbReference type="RefSeq" id="WP_133202636.1">
    <property type="nucleotide sequence ID" value="NZ_SMRU01000002.1"/>
</dbReference>
<dbReference type="Proteomes" id="UP000295511">
    <property type="component" value="Unassembled WGS sequence"/>
</dbReference>
<evidence type="ECO:0000313" key="2">
    <source>
        <dbReference type="Proteomes" id="UP000295511"/>
    </source>
</evidence>
<proteinExistence type="predicted"/>
<accession>A0A4V2ZUK7</accession>
<dbReference type="AlphaFoldDB" id="A0A4V2ZUK7"/>
<keyword evidence="2" id="KW-1185">Reference proteome</keyword>
<dbReference type="EMBL" id="SMRU01000002">
    <property type="protein sequence ID" value="TDG01375.1"/>
    <property type="molecule type" value="Genomic_DNA"/>
</dbReference>
<name>A0A4V2ZUK7_9MICC</name>
<organism evidence="1 2">
    <name type="scientific">Arthrobacter terricola</name>
    <dbReference type="NCBI Taxonomy" id="2547396"/>
    <lineage>
        <taxon>Bacteria</taxon>
        <taxon>Bacillati</taxon>
        <taxon>Actinomycetota</taxon>
        <taxon>Actinomycetes</taxon>
        <taxon>Micrococcales</taxon>
        <taxon>Micrococcaceae</taxon>
        <taxon>Arthrobacter</taxon>
    </lineage>
</organism>
<gene>
    <name evidence="1" type="ORF">E1809_02440</name>
</gene>
<reference evidence="1 2" key="1">
    <citation type="submission" date="2019-03" db="EMBL/GenBank/DDBJ databases">
        <title>Whole genome sequence of Arthrobacter sp JH1-1.</title>
        <authorList>
            <person name="Trinh H.N."/>
        </authorList>
    </citation>
    <scope>NUCLEOTIDE SEQUENCE [LARGE SCALE GENOMIC DNA]</scope>
    <source>
        <strain evidence="1 2">JH1-1</strain>
    </source>
</reference>
<sequence>MSTVTVRDWFARVVVGIGYTTLPGREGARLGVVIAMAEQKLIDANAKKGAFLAAHAKLC</sequence>
<evidence type="ECO:0000313" key="1">
    <source>
        <dbReference type="EMBL" id="TDG01375.1"/>
    </source>
</evidence>